<dbReference type="Proteomes" id="UP000198598">
    <property type="component" value="Unassembled WGS sequence"/>
</dbReference>
<organism evidence="1 2">
    <name type="scientific">Spirosoma endophyticum</name>
    <dbReference type="NCBI Taxonomy" id="662367"/>
    <lineage>
        <taxon>Bacteria</taxon>
        <taxon>Pseudomonadati</taxon>
        <taxon>Bacteroidota</taxon>
        <taxon>Cytophagia</taxon>
        <taxon>Cytophagales</taxon>
        <taxon>Cytophagaceae</taxon>
        <taxon>Spirosoma</taxon>
    </lineage>
</organism>
<keyword evidence="2" id="KW-1185">Reference proteome</keyword>
<evidence type="ECO:0000313" key="2">
    <source>
        <dbReference type="Proteomes" id="UP000198598"/>
    </source>
</evidence>
<name>A0A1I2HS83_9BACT</name>
<proteinExistence type="predicted"/>
<sequence length="128" mass="14959">MNRHIRLDDLDHTPYKELIQSLTVQWVRAELPHQGLTYGDYQTDIRILLLTTQNPDRTRALVQAVLAQATKLNKTSGWVEEELKFEGMIEGADRTDFLRFELQQAPALDDQLLDRYNERMNRFATPSE</sequence>
<protein>
    <submittedName>
        <fullName evidence="1">Uncharacterized protein</fullName>
    </submittedName>
</protein>
<dbReference type="OrthoDB" id="965041at2"/>
<accession>A0A1I2HS83</accession>
<gene>
    <name evidence="1" type="ORF">SAMN05216167_14628</name>
</gene>
<evidence type="ECO:0000313" key="1">
    <source>
        <dbReference type="EMBL" id="SFF31707.1"/>
    </source>
</evidence>
<dbReference type="EMBL" id="FOLQ01000046">
    <property type="protein sequence ID" value="SFF31707.1"/>
    <property type="molecule type" value="Genomic_DNA"/>
</dbReference>
<reference evidence="1 2" key="1">
    <citation type="submission" date="2016-10" db="EMBL/GenBank/DDBJ databases">
        <authorList>
            <person name="de Groot N.N."/>
        </authorList>
    </citation>
    <scope>NUCLEOTIDE SEQUENCE [LARGE SCALE GENOMIC DNA]</scope>
    <source>
        <strain evidence="1 2">DSM 26130</strain>
    </source>
</reference>
<dbReference type="RefSeq" id="WP_093835073.1">
    <property type="nucleotide sequence ID" value="NZ_FOLQ01000046.1"/>
</dbReference>
<dbReference type="AlphaFoldDB" id="A0A1I2HS83"/>